<evidence type="ECO:0000313" key="2">
    <source>
        <dbReference type="EMBL" id="VUC36387.1"/>
    </source>
</evidence>
<keyword evidence="3" id="KW-1185">Reference proteome</keyword>
<feature type="region of interest" description="Disordered" evidence="1">
    <location>
        <begin position="1"/>
        <end position="31"/>
    </location>
</feature>
<proteinExistence type="predicted"/>
<accession>A0ABY6V0E1</accession>
<evidence type="ECO:0000313" key="3">
    <source>
        <dbReference type="Proteomes" id="UP000766486"/>
    </source>
</evidence>
<organism evidence="2 3">
    <name type="scientific">Bionectria ochroleuca</name>
    <name type="common">Gliocladium roseum</name>
    <dbReference type="NCBI Taxonomy" id="29856"/>
    <lineage>
        <taxon>Eukaryota</taxon>
        <taxon>Fungi</taxon>
        <taxon>Dikarya</taxon>
        <taxon>Ascomycota</taxon>
        <taxon>Pezizomycotina</taxon>
        <taxon>Sordariomycetes</taxon>
        <taxon>Hypocreomycetidae</taxon>
        <taxon>Hypocreales</taxon>
        <taxon>Bionectriaceae</taxon>
        <taxon>Clonostachys</taxon>
    </lineage>
</organism>
<sequence length="386" mass="43199">MDQLQAPEDDSSDIGIVDPNEKIDPKSDPRSAFEPAVLDKWGDYSESLTRGFLKDRICDCWNLTSISPVFPLLQCNQSYFRLFEFSSPPTFSRLSMENCTILWRVAQKFSLEEAVDEMGKAFAQARKGRRGDSELPLSDVAFRILDRRVDSTRNTPSTQSATSQRQLSATTAQQNEGIKTTLTPVPPANDGLGSLTVQSVENGFSSTEAKGHLADLVTAVEEAISRRDKFIVDQLRKEDTKIEQELCGLILEKTRQDKKEEALDCIKKLGSCLDAFDDEPVPQGGARQALKALEEETKILRIKRSMDHESESANLRGKQKRIKTQLSLLEETERTFPAQASHYLRFIRNKRVEMQGSIIAQTLQSGITSPGGSMRSNSHTCRDVFS</sequence>
<gene>
    <name evidence="2" type="ORF">CLO192961_LOCUS441301</name>
</gene>
<protein>
    <submittedName>
        <fullName evidence="2">Uncharacterized protein</fullName>
    </submittedName>
</protein>
<feature type="compositionally biased region" description="Polar residues" evidence="1">
    <location>
        <begin position="152"/>
        <end position="183"/>
    </location>
</feature>
<reference evidence="2 3" key="1">
    <citation type="submission" date="2019-06" db="EMBL/GenBank/DDBJ databases">
        <authorList>
            <person name="Broberg M."/>
        </authorList>
    </citation>
    <scope>NUCLEOTIDE SEQUENCE [LARGE SCALE GENOMIC DNA]</scope>
</reference>
<feature type="region of interest" description="Disordered" evidence="1">
    <location>
        <begin position="151"/>
        <end position="187"/>
    </location>
</feature>
<feature type="compositionally biased region" description="Polar residues" evidence="1">
    <location>
        <begin position="365"/>
        <end position="379"/>
    </location>
</feature>
<evidence type="ECO:0000256" key="1">
    <source>
        <dbReference type="SAM" id="MobiDB-lite"/>
    </source>
</evidence>
<name>A0ABY6V0E1_BIOOC</name>
<dbReference type="Proteomes" id="UP000766486">
    <property type="component" value="Unassembled WGS sequence"/>
</dbReference>
<comment type="caution">
    <text evidence="2">The sequence shown here is derived from an EMBL/GenBank/DDBJ whole genome shotgun (WGS) entry which is preliminary data.</text>
</comment>
<feature type="compositionally biased region" description="Basic and acidic residues" evidence="1">
    <location>
        <begin position="19"/>
        <end position="31"/>
    </location>
</feature>
<feature type="region of interest" description="Disordered" evidence="1">
    <location>
        <begin position="365"/>
        <end position="386"/>
    </location>
</feature>
<dbReference type="EMBL" id="CABFNS010000928">
    <property type="protein sequence ID" value="VUC36387.1"/>
    <property type="molecule type" value="Genomic_DNA"/>
</dbReference>